<sequence length="141" mass="14183">MGSYVCGLVLLVAAAGCARLSGLDRFETDSTSTGGGGNGGSGGGTPAECVPSLSSGAVDESCGVWVSRSRGDDGNDGSRSAPMASLHAALEKAVADKRRVYACAEVFVDMNTGSPGIAANEQEFPRGTAQAFFSSSGRPNR</sequence>
<evidence type="ECO:0000313" key="2">
    <source>
        <dbReference type="EMBL" id="EYF00001.1"/>
    </source>
</evidence>
<organism evidence="2 3">
    <name type="scientific">Chondromyces apiculatus DSM 436</name>
    <dbReference type="NCBI Taxonomy" id="1192034"/>
    <lineage>
        <taxon>Bacteria</taxon>
        <taxon>Pseudomonadati</taxon>
        <taxon>Myxococcota</taxon>
        <taxon>Polyangia</taxon>
        <taxon>Polyangiales</taxon>
        <taxon>Polyangiaceae</taxon>
        <taxon>Chondromyces</taxon>
    </lineage>
</organism>
<dbReference type="AlphaFoldDB" id="A0A017SUP7"/>
<dbReference type="Proteomes" id="UP000019678">
    <property type="component" value="Unassembled WGS sequence"/>
</dbReference>
<keyword evidence="3" id="KW-1185">Reference proteome</keyword>
<dbReference type="EMBL" id="ASRX01000148">
    <property type="protein sequence ID" value="EYF00001.1"/>
    <property type="molecule type" value="Genomic_DNA"/>
</dbReference>
<dbReference type="RefSeq" id="WP_044252567.1">
    <property type="nucleotide sequence ID" value="NZ_ASRX01000148.1"/>
</dbReference>
<feature type="compositionally biased region" description="Gly residues" evidence="1">
    <location>
        <begin position="33"/>
        <end position="45"/>
    </location>
</feature>
<gene>
    <name evidence="2" type="ORF">CAP_1645</name>
</gene>
<feature type="region of interest" description="Disordered" evidence="1">
    <location>
        <begin position="28"/>
        <end position="57"/>
    </location>
</feature>
<protein>
    <submittedName>
        <fullName evidence="2">Uncharacterized protein</fullName>
    </submittedName>
</protein>
<proteinExistence type="predicted"/>
<evidence type="ECO:0000313" key="3">
    <source>
        <dbReference type="Proteomes" id="UP000019678"/>
    </source>
</evidence>
<accession>A0A017SUP7</accession>
<comment type="caution">
    <text evidence="2">The sequence shown here is derived from an EMBL/GenBank/DDBJ whole genome shotgun (WGS) entry which is preliminary data.</text>
</comment>
<evidence type="ECO:0000256" key="1">
    <source>
        <dbReference type="SAM" id="MobiDB-lite"/>
    </source>
</evidence>
<name>A0A017SUP7_9BACT</name>
<reference evidence="2 3" key="1">
    <citation type="submission" date="2013-05" db="EMBL/GenBank/DDBJ databases">
        <title>Genome assembly of Chondromyces apiculatus DSM 436.</title>
        <authorList>
            <person name="Sharma G."/>
            <person name="Khatri I."/>
            <person name="Kaur C."/>
            <person name="Mayilraj S."/>
            <person name="Subramanian S."/>
        </authorList>
    </citation>
    <scope>NUCLEOTIDE SEQUENCE [LARGE SCALE GENOMIC DNA]</scope>
    <source>
        <strain evidence="2 3">DSM 436</strain>
    </source>
</reference>